<reference evidence="1" key="1">
    <citation type="journal article" date="2023" name="Mol. Phylogenet. Evol.">
        <title>Genome-scale phylogeny and comparative genomics of the fungal order Sordariales.</title>
        <authorList>
            <person name="Hensen N."/>
            <person name="Bonometti L."/>
            <person name="Westerberg I."/>
            <person name="Brannstrom I.O."/>
            <person name="Guillou S."/>
            <person name="Cros-Aarteil S."/>
            <person name="Calhoun S."/>
            <person name="Haridas S."/>
            <person name="Kuo A."/>
            <person name="Mondo S."/>
            <person name="Pangilinan J."/>
            <person name="Riley R."/>
            <person name="LaButti K."/>
            <person name="Andreopoulos B."/>
            <person name="Lipzen A."/>
            <person name="Chen C."/>
            <person name="Yan M."/>
            <person name="Daum C."/>
            <person name="Ng V."/>
            <person name="Clum A."/>
            <person name="Steindorff A."/>
            <person name="Ohm R.A."/>
            <person name="Martin F."/>
            <person name="Silar P."/>
            <person name="Natvig D.O."/>
            <person name="Lalanne C."/>
            <person name="Gautier V."/>
            <person name="Ament-Velasquez S.L."/>
            <person name="Kruys A."/>
            <person name="Hutchinson M.I."/>
            <person name="Powell A.J."/>
            <person name="Barry K."/>
            <person name="Miller A.N."/>
            <person name="Grigoriev I.V."/>
            <person name="Debuchy R."/>
            <person name="Gladieux P."/>
            <person name="Hiltunen Thoren M."/>
            <person name="Johannesson H."/>
        </authorList>
    </citation>
    <scope>NUCLEOTIDE SEQUENCE</scope>
    <source>
        <strain evidence="1">CBS 958.72</strain>
    </source>
</reference>
<dbReference type="Proteomes" id="UP001287356">
    <property type="component" value="Unassembled WGS sequence"/>
</dbReference>
<accession>A0AAE0NLF4</accession>
<name>A0AAE0NLF4_9PEZI</name>
<reference evidence="1" key="2">
    <citation type="submission" date="2023-06" db="EMBL/GenBank/DDBJ databases">
        <authorList>
            <consortium name="Lawrence Berkeley National Laboratory"/>
            <person name="Haridas S."/>
            <person name="Hensen N."/>
            <person name="Bonometti L."/>
            <person name="Westerberg I."/>
            <person name="Brannstrom I.O."/>
            <person name="Guillou S."/>
            <person name="Cros-Aarteil S."/>
            <person name="Calhoun S."/>
            <person name="Kuo A."/>
            <person name="Mondo S."/>
            <person name="Pangilinan J."/>
            <person name="Riley R."/>
            <person name="Labutti K."/>
            <person name="Andreopoulos B."/>
            <person name="Lipzen A."/>
            <person name="Chen C."/>
            <person name="Yanf M."/>
            <person name="Daum C."/>
            <person name="Ng V."/>
            <person name="Clum A."/>
            <person name="Steindorff A."/>
            <person name="Ohm R."/>
            <person name="Martin F."/>
            <person name="Silar P."/>
            <person name="Natvig D."/>
            <person name="Lalanne C."/>
            <person name="Gautier V."/>
            <person name="Ament-Velasquez S.L."/>
            <person name="Kruys A."/>
            <person name="Hutchinson M.I."/>
            <person name="Powell A.J."/>
            <person name="Barry K."/>
            <person name="Miller A.N."/>
            <person name="Grigoriev I.V."/>
            <person name="Debuchy R."/>
            <person name="Gladieux P."/>
            <person name="Thoren M.H."/>
            <person name="Johannesson H."/>
        </authorList>
    </citation>
    <scope>NUCLEOTIDE SEQUENCE</scope>
    <source>
        <strain evidence="1">CBS 958.72</strain>
    </source>
</reference>
<dbReference type="AlphaFoldDB" id="A0AAE0NLF4"/>
<keyword evidence="2" id="KW-1185">Reference proteome</keyword>
<evidence type="ECO:0000313" key="1">
    <source>
        <dbReference type="EMBL" id="KAK3383629.1"/>
    </source>
</evidence>
<evidence type="ECO:0000313" key="2">
    <source>
        <dbReference type="Proteomes" id="UP001287356"/>
    </source>
</evidence>
<dbReference type="EMBL" id="JAULSN010000001">
    <property type="protein sequence ID" value="KAK3383629.1"/>
    <property type="molecule type" value="Genomic_DNA"/>
</dbReference>
<protein>
    <submittedName>
        <fullName evidence="1">Uncharacterized protein</fullName>
    </submittedName>
</protein>
<proteinExistence type="predicted"/>
<organism evidence="1 2">
    <name type="scientific">Lasiosphaeria ovina</name>
    <dbReference type="NCBI Taxonomy" id="92902"/>
    <lineage>
        <taxon>Eukaryota</taxon>
        <taxon>Fungi</taxon>
        <taxon>Dikarya</taxon>
        <taxon>Ascomycota</taxon>
        <taxon>Pezizomycotina</taxon>
        <taxon>Sordariomycetes</taxon>
        <taxon>Sordariomycetidae</taxon>
        <taxon>Sordariales</taxon>
        <taxon>Lasiosphaeriaceae</taxon>
        <taxon>Lasiosphaeria</taxon>
    </lineage>
</organism>
<comment type="caution">
    <text evidence="1">The sequence shown here is derived from an EMBL/GenBank/DDBJ whole genome shotgun (WGS) entry which is preliminary data.</text>
</comment>
<gene>
    <name evidence="1" type="ORF">B0T24DRAFT_56288</name>
</gene>
<sequence>MRSPDAASPADPSSRVPTDVYQGLVPLCLFQSLSSHSSATAITLASPVRFSSAYLPCASISSRKVSPSYRPPAIMKTSAISALLAPAALAHAQWWGGAPDCAQSCFSSFWSSTSAWPAPTNYCGATQAASVSNCLASSCSATPTAVSSYSSLSSSICSQWSSCSSAGSTSVFTVNAPAFTGSWGPGQFGPGGHGGPGGPGGPLKSAYSDFTKTWTGGVYTVTGCEWNGSPWAGGPGGFGPGGAAGSPWGDWGHGWDWSTATQTVTQVVTITSGSTTSLSTSIGLATVAQAVSGSVTSTTILSGPQAAATSSSAAAPGAAQDSAAGVKIMGAMLGMVVAVAGLL</sequence>